<proteinExistence type="predicted"/>
<name>A0A1I4LP80_9PROT</name>
<keyword evidence="2" id="KW-1185">Reference proteome</keyword>
<sequence>MISSFLLHNQLLTERTNAVKQGQTRQTLLPMTQEFGSFKNKLKPPHVVLFPREMVEEATAEPDKHS</sequence>
<evidence type="ECO:0000313" key="1">
    <source>
        <dbReference type="EMBL" id="SFL92775.1"/>
    </source>
</evidence>
<accession>A0A1I4LP80</accession>
<gene>
    <name evidence="1" type="ORF">SAMN05421863_100733</name>
</gene>
<dbReference type="AlphaFoldDB" id="A0A1I4LP80"/>
<organism evidence="1 2">
    <name type="scientific">Nitrosomonas communis</name>
    <dbReference type="NCBI Taxonomy" id="44574"/>
    <lineage>
        <taxon>Bacteria</taxon>
        <taxon>Pseudomonadati</taxon>
        <taxon>Pseudomonadota</taxon>
        <taxon>Betaproteobacteria</taxon>
        <taxon>Nitrosomonadales</taxon>
        <taxon>Nitrosomonadaceae</taxon>
        <taxon>Nitrosomonas</taxon>
    </lineage>
</organism>
<dbReference type="EMBL" id="FOUB01000007">
    <property type="protein sequence ID" value="SFL92775.1"/>
    <property type="molecule type" value="Genomic_DNA"/>
</dbReference>
<dbReference type="Proteomes" id="UP000183287">
    <property type="component" value="Unassembled WGS sequence"/>
</dbReference>
<reference evidence="2" key="1">
    <citation type="submission" date="2016-10" db="EMBL/GenBank/DDBJ databases">
        <authorList>
            <person name="Varghese N."/>
            <person name="Submissions S."/>
        </authorList>
    </citation>
    <scope>NUCLEOTIDE SEQUENCE [LARGE SCALE GENOMIC DNA]</scope>
    <source>
        <strain evidence="2">Nm44</strain>
    </source>
</reference>
<protein>
    <submittedName>
        <fullName evidence="1">Uncharacterized protein</fullName>
    </submittedName>
</protein>
<evidence type="ECO:0000313" key="2">
    <source>
        <dbReference type="Proteomes" id="UP000183287"/>
    </source>
</evidence>